<dbReference type="Gene3D" id="3.40.190.10">
    <property type="entry name" value="Periplasmic binding protein-like II"/>
    <property type="match status" value="2"/>
</dbReference>
<keyword evidence="3" id="KW-1185">Reference proteome</keyword>
<organism evidence="2 3">
    <name type="scientific">Pseudonocardia aurantiaca</name>
    <dbReference type="NCBI Taxonomy" id="75290"/>
    <lineage>
        <taxon>Bacteria</taxon>
        <taxon>Bacillati</taxon>
        <taxon>Actinomycetota</taxon>
        <taxon>Actinomycetes</taxon>
        <taxon>Pseudonocardiales</taxon>
        <taxon>Pseudonocardiaceae</taxon>
        <taxon>Pseudonocardia</taxon>
    </lineage>
</organism>
<dbReference type="Proteomes" id="UP001597145">
    <property type="component" value="Unassembled WGS sequence"/>
</dbReference>
<comment type="caution">
    <text evidence="2">The sequence shown here is derived from an EMBL/GenBank/DDBJ whole genome shotgun (WGS) entry which is preliminary data.</text>
</comment>
<gene>
    <name evidence="2" type="ORF">ACFSCY_19030</name>
</gene>
<evidence type="ECO:0000313" key="2">
    <source>
        <dbReference type="EMBL" id="MFD1531532.1"/>
    </source>
</evidence>
<dbReference type="InterPro" id="IPR015168">
    <property type="entry name" value="SsuA/THI5"/>
</dbReference>
<reference evidence="3" key="1">
    <citation type="journal article" date="2019" name="Int. J. Syst. Evol. Microbiol.">
        <title>The Global Catalogue of Microorganisms (GCM) 10K type strain sequencing project: providing services to taxonomists for standard genome sequencing and annotation.</title>
        <authorList>
            <consortium name="The Broad Institute Genomics Platform"/>
            <consortium name="The Broad Institute Genome Sequencing Center for Infectious Disease"/>
            <person name="Wu L."/>
            <person name="Ma J."/>
        </authorList>
    </citation>
    <scope>NUCLEOTIDE SEQUENCE [LARGE SCALE GENOMIC DNA]</scope>
    <source>
        <strain evidence="3">JCM 12165</strain>
    </source>
</reference>
<sequence length="315" mass="34465">MPPPQLLTVTRTQGNNEALKTGTVAPRDFRFVFEEVPVLVGAFRRMVRGLEFDVCEMALTTYLVAKANGVPFTAVPVFLVRGFHHGAIHRSAGSDIRSPKDLEGRKVGVSRGYTVTTGVWARAILHEEYGVDLDKVTWVLSGDEHVPQYHPPGNVVPIEPGRTLEEMLSSGELAAVVGAGIEGPDVTPLIPDPLEAGFRALRQGGLYPINHLVVIKDDVLRSHPDVAVDVFDAFARAKRRYVDLLRTGSVEKPTATDRMYARVMETTGADPLPYGIAPNRDTLTELLRHAAHQRILERPTAIEDVFAPATLDLVG</sequence>
<feature type="domain" description="SsuA/THI5-like" evidence="1">
    <location>
        <begin position="60"/>
        <end position="143"/>
    </location>
</feature>
<evidence type="ECO:0000259" key="1">
    <source>
        <dbReference type="Pfam" id="PF09084"/>
    </source>
</evidence>
<dbReference type="EMBL" id="JBHUCP010000012">
    <property type="protein sequence ID" value="MFD1531532.1"/>
    <property type="molecule type" value="Genomic_DNA"/>
</dbReference>
<dbReference type="Pfam" id="PF09084">
    <property type="entry name" value="NMT1"/>
    <property type="match status" value="1"/>
</dbReference>
<name>A0ABW4FR63_9PSEU</name>
<accession>A0ABW4FR63</accession>
<dbReference type="RefSeq" id="WP_343978691.1">
    <property type="nucleotide sequence ID" value="NZ_BAAAJG010000010.1"/>
</dbReference>
<dbReference type="SUPFAM" id="SSF53850">
    <property type="entry name" value="Periplasmic binding protein-like II"/>
    <property type="match status" value="1"/>
</dbReference>
<proteinExistence type="predicted"/>
<evidence type="ECO:0000313" key="3">
    <source>
        <dbReference type="Proteomes" id="UP001597145"/>
    </source>
</evidence>
<protein>
    <submittedName>
        <fullName evidence="2">ABC transporter substrate-binding protein</fullName>
    </submittedName>
</protein>